<evidence type="ECO:0000313" key="3">
    <source>
        <dbReference type="EMBL" id="CAA7031912.1"/>
    </source>
</evidence>
<name>A0A6D2IZ27_9BRAS</name>
<accession>A0A6D2IZ27</accession>
<reference evidence="3" key="1">
    <citation type="submission" date="2020-01" db="EMBL/GenBank/DDBJ databases">
        <authorList>
            <person name="Mishra B."/>
        </authorList>
    </citation>
    <scope>NUCLEOTIDE SEQUENCE [LARGE SCALE GENOMIC DNA]</scope>
</reference>
<dbReference type="Pfam" id="PF09331">
    <property type="entry name" value="DUF1985"/>
    <property type="match status" value="1"/>
</dbReference>
<dbReference type="PANTHER" id="PTHR48449">
    <property type="entry name" value="DUF1985 DOMAIN-CONTAINING PROTEIN"/>
    <property type="match status" value="1"/>
</dbReference>
<evidence type="ECO:0000256" key="1">
    <source>
        <dbReference type="SAM" id="MobiDB-lite"/>
    </source>
</evidence>
<keyword evidence="4" id="KW-1185">Reference proteome</keyword>
<comment type="caution">
    <text evidence="3">The sequence shown here is derived from an EMBL/GenBank/DDBJ whole genome shotgun (WGS) entry which is preliminary data.</text>
</comment>
<sequence length="222" mass="25211">MIAVLSTIARTLHCGLKCTPHLKMNGMSLRIKLGPLFRFTKLEFNWASKVAQTMLTMQVACKKKYEIWSAVGVQPVRFSLNEFEHITGLNCEYKEALPKPETVNTDEMKDFWRKLGVNEKLGPSVDELLAACQWAGEWRREDRLRLGFLAGRVAFKTLIKSIKKADVSKPFSLEGFAEVVQVWAYYAMSRFGEENGDPRPNNPEPPLLAFNGIRGKNMLSEP</sequence>
<evidence type="ECO:0000313" key="4">
    <source>
        <dbReference type="Proteomes" id="UP000467841"/>
    </source>
</evidence>
<feature type="domain" description="DUF1985" evidence="2">
    <location>
        <begin position="55"/>
        <end position="150"/>
    </location>
</feature>
<proteinExistence type="predicted"/>
<dbReference type="InterPro" id="IPR015410">
    <property type="entry name" value="DUF1985"/>
</dbReference>
<protein>
    <recommendedName>
        <fullName evidence="2">DUF1985 domain-containing protein</fullName>
    </recommendedName>
</protein>
<gene>
    <name evidence="3" type="ORF">MERR_LOCUS19147</name>
</gene>
<feature type="region of interest" description="Disordered" evidence="1">
    <location>
        <begin position="194"/>
        <end position="222"/>
    </location>
</feature>
<dbReference type="OrthoDB" id="1112949at2759"/>
<organism evidence="3 4">
    <name type="scientific">Microthlaspi erraticum</name>
    <dbReference type="NCBI Taxonomy" id="1685480"/>
    <lineage>
        <taxon>Eukaryota</taxon>
        <taxon>Viridiplantae</taxon>
        <taxon>Streptophyta</taxon>
        <taxon>Embryophyta</taxon>
        <taxon>Tracheophyta</taxon>
        <taxon>Spermatophyta</taxon>
        <taxon>Magnoliopsida</taxon>
        <taxon>eudicotyledons</taxon>
        <taxon>Gunneridae</taxon>
        <taxon>Pentapetalae</taxon>
        <taxon>rosids</taxon>
        <taxon>malvids</taxon>
        <taxon>Brassicales</taxon>
        <taxon>Brassicaceae</taxon>
        <taxon>Coluteocarpeae</taxon>
        <taxon>Microthlaspi</taxon>
    </lineage>
</organism>
<dbReference type="EMBL" id="CACVBM020001113">
    <property type="protein sequence ID" value="CAA7031912.1"/>
    <property type="molecule type" value="Genomic_DNA"/>
</dbReference>
<evidence type="ECO:0000259" key="2">
    <source>
        <dbReference type="Pfam" id="PF09331"/>
    </source>
</evidence>
<dbReference type="AlphaFoldDB" id="A0A6D2IZ27"/>
<dbReference type="Proteomes" id="UP000467841">
    <property type="component" value="Unassembled WGS sequence"/>
</dbReference>
<dbReference type="PANTHER" id="PTHR48449:SF1">
    <property type="entry name" value="DUF1985 DOMAIN-CONTAINING PROTEIN"/>
    <property type="match status" value="1"/>
</dbReference>